<feature type="domain" description="Polyvalent protein metallopeptidase" evidence="2">
    <location>
        <begin position="153"/>
        <end position="276"/>
    </location>
</feature>
<gene>
    <name evidence="3" type="ORF">CCR94_18150</name>
</gene>
<dbReference type="Proteomes" id="UP000239089">
    <property type="component" value="Unassembled WGS sequence"/>
</dbReference>
<dbReference type="Pfam" id="PF08401">
    <property type="entry name" value="ArdcN"/>
    <property type="match status" value="1"/>
</dbReference>
<evidence type="ECO:0000313" key="4">
    <source>
        <dbReference type="Proteomes" id="UP000239089"/>
    </source>
</evidence>
<evidence type="ECO:0008006" key="5">
    <source>
        <dbReference type="Google" id="ProtNLM"/>
    </source>
</evidence>
<organism evidence="3 4">
    <name type="scientific">Rhodoblastus sphagnicola</name>
    <dbReference type="NCBI Taxonomy" id="333368"/>
    <lineage>
        <taxon>Bacteria</taxon>
        <taxon>Pseudomonadati</taxon>
        <taxon>Pseudomonadota</taxon>
        <taxon>Alphaproteobacteria</taxon>
        <taxon>Hyphomicrobiales</taxon>
        <taxon>Rhodoblastaceae</taxon>
        <taxon>Rhodoblastus</taxon>
    </lineage>
</organism>
<dbReference type="Pfam" id="PF18818">
    <property type="entry name" value="MPTase-PolyVal"/>
    <property type="match status" value="1"/>
</dbReference>
<dbReference type="InterPro" id="IPR017113">
    <property type="entry name" value="Antirestriction_ArdC"/>
</dbReference>
<dbReference type="GO" id="GO:0003697">
    <property type="term" value="F:single-stranded DNA binding"/>
    <property type="evidence" value="ECO:0007669"/>
    <property type="project" value="InterPro"/>
</dbReference>
<sequence length="317" mass="35342">MSKFRSASVRRDHYEELTQTIIAKLESGVLPWRKPWDASKCASANSPMNPTTGRSYRGINALALAISPHTFTSGDPRWCSYKQAEGRGWQVRKGEKGTIVFFYKKLNIKGENEEDRTIPLLRAYTVFHASQIDGIPDFVLPEAAKPVIERITDVDTILRDSGVRIEIGGDRAFYRPSTDHIQMPPEQAFEDMPAWAATVIHELAHASGAKHRLDRDLTGRFGSSAYSREELRAELASLFVGNTLDLPCDVPNHASYIESWVKVLKDDKREIFRAAADANRIAEWMLSHHPDHAAGDDDQNATDDALPAQASDEALAA</sequence>
<dbReference type="InterPro" id="IPR041459">
    <property type="entry name" value="MPTase-PolyVal"/>
</dbReference>
<dbReference type="EMBL" id="NHSJ01000112">
    <property type="protein sequence ID" value="PPQ28221.1"/>
    <property type="molecule type" value="Genomic_DNA"/>
</dbReference>
<reference evidence="3 4" key="1">
    <citation type="journal article" date="2018" name="Arch. Microbiol.">
        <title>New insights into the metabolic potential of the phototrophic purple bacterium Rhodopila globiformis DSM 161(T) from its draft genome sequence and evidence for a vanadium-dependent nitrogenase.</title>
        <authorList>
            <person name="Imhoff J.F."/>
            <person name="Rahn T."/>
            <person name="Kunzel S."/>
            <person name="Neulinger S.C."/>
        </authorList>
    </citation>
    <scope>NUCLEOTIDE SEQUENCE [LARGE SCALE GENOMIC DNA]</scope>
    <source>
        <strain evidence="3 4">DSM 16996</strain>
    </source>
</reference>
<dbReference type="InterPro" id="IPR013610">
    <property type="entry name" value="ArdC_N"/>
</dbReference>
<evidence type="ECO:0000259" key="1">
    <source>
        <dbReference type="Pfam" id="PF08401"/>
    </source>
</evidence>
<dbReference type="RefSeq" id="WP_104509254.1">
    <property type="nucleotide sequence ID" value="NZ_JACIGC010000031.1"/>
</dbReference>
<dbReference type="AlphaFoldDB" id="A0A2S6N0S0"/>
<dbReference type="PIRSF" id="PIRSF037112">
    <property type="entry name" value="Antirestriction_ArdC"/>
    <property type="match status" value="1"/>
</dbReference>
<dbReference type="OrthoDB" id="9792687at2"/>
<protein>
    <recommendedName>
        <fullName evidence="5">Antirestriction protein ArdC</fullName>
    </recommendedName>
</protein>
<evidence type="ECO:0000259" key="2">
    <source>
        <dbReference type="Pfam" id="PF18818"/>
    </source>
</evidence>
<name>A0A2S6N0S0_9HYPH</name>
<feature type="domain" description="N-terminal" evidence="1">
    <location>
        <begin position="12"/>
        <end position="127"/>
    </location>
</feature>
<proteinExistence type="predicted"/>
<accession>A0A2S6N0S0</accession>
<keyword evidence="4" id="KW-1185">Reference proteome</keyword>
<evidence type="ECO:0000313" key="3">
    <source>
        <dbReference type="EMBL" id="PPQ28221.1"/>
    </source>
</evidence>
<comment type="caution">
    <text evidence="3">The sequence shown here is derived from an EMBL/GenBank/DDBJ whole genome shotgun (WGS) entry which is preliminary data.</text>
</comment>